<dbReference type="AlphaFoldDB" id="A0A5Q0LJ74"/>
<reference evidence="2 3" key="1">
    <citation type="submission" date="2019-10" db="EMBL/GenBank/DDBJ databases">
        <title>A novel species.</title>
        <authorList>
            <person name="Gao J."/>
        </authorList>
    </citation>
    <scope>NUCLEOTIDE SEQUENCE [LARGE SCALE GENOMIC DNA]</scope>
    <source>
        <strain evidence="2 3">QMT-28</strain>
    </source>
</reference>
<dbReference type="Proteomes" id="UP000326179">
    <property type="component" value="Chromosome"/>
</dbReference>
<evidence type="ECO:0000313" key="3">
    <source>
        <dbReference type="Proteomes" id="UP000326179"/>
    </source>
</evidence>
<dbReference type="KEGG" id="sfy:GFH48_31715"/>
<organism evidence="2 3">
    <name type="scientific">Streptomyces fagopyri</name>
    <dbReference type="NCBI Taxonomy" id="2662397"/>
    <lineage>
        <taxon>Bacteria</taxon>
        <taxon>Bacillati</taxon>
        <taxon>Actinomycetota</taxon>
        <taxon>Actinomycetes</taxon>
        <taxon>Kitasatosporales</taxon>
        <taxon>Streptomycetaceae</taxon>
        <taxon>Streptomyces</taxon>
    </lineage>
</organism>
<evidence type="ECO:0000256" key="1">
    <source>
        <dbReference type="SAM" id="MobiDB-lite"/>
    </source>
</evidence>
<accession>A0A5Q0LJ74</accession>
<protein>
    <submittedName>
        <fullName evidence="2">Uncharacterized protein</fullName>
    </submittedName>
</protein>
<sequence length="76" mass="8394">MSGARLARSHDDATRRHGPGGAHPRDRADRFDATRPRRLHAGPRHSFRHPPTGTHLLRTRVLDLPSSARHLLGGVA</sequence>
<gene>
    <name evidence="2" type="ORF">GFH48_31715</name>
</gene>
<name>A0A5Q0LJ74_9ACTN</name>
<dbReference type="RefSeq" id="WP_153291448.1">
    <property type="nucleotide sequence ID" value="NZ_CP045643.1"/>
</dbReference>
<proteinExistence type="predicted"/>
<feature type="compositionally biased region" description="Basic residues" evidence="1">
    <location>
        <begin position="36"/>
        <end position="48"/>
    </location>
</feature>
<dbReference type="EMBL" id="CP045643">
    <property type="protein sequence ID" value="QFZ77242.1"/>
    <property type="molecule type" value="Genomic_DNA"/>
</dbReference>
<feature type="region of interest" description="Disordered" evidence="1">
    <location>
        <begin position="1"/>
        <end position="54"/>
    </location>
</feature>
<evidence type="ECO:0000313" key="2">
    <source>
        <dbReference type="EMBL" id="QFZ77242.1"/>
    </source>
</evidence>
<feature type="compositionally biased region" description="Basic and acidic residues" evidence="1">
    <location>
        <begin position="23"/>
        <end position="35"/>
    </location>
</feature>
<keyword evidence="3" id="KW-1185">Reference proteome</keyword>